<evidence type="ECO:0000313" key="11">
    <source>
        <dbReference type="EMBL" id="MCC9274690.1"/>
    </source>
</evidence>
<sequence>MQIENNDLFKRSKQSALQLVFSRVGVILVILLVQVGLLMALFNYVTTNYVHFYYGGSLIVTVIGCIALFNSKSDSSVKLTWMVFFSVLPIIGIFLYFYTRLEFGHRFERRRLVEISKKSKNQIQTDPVIFEEMKTLNDSKDLQGLHHFVNKIETFPIYKNSQVTYYPLGEDKFADLLIELKKAEKFIFMEYFIVGKGHMWGSVLEILIEKAKAGVEVRFMYDGFCEFSLLPRSYSKELEKCGIQCKVFSPIQPFVSTVYNFRDHRKICVIDGHTAFTGGVNLADEYINEIERFGHWKDTAVKIKGKAAESFTLMFLKMWAIDSKDLDFEPWLSIAAQAPEGPVEEEGYVMPYADSPLDDERVGEMVYFDLLNKAQEYVYIMSPYLILDGEMETALTFAAKRGVDVKIILPHIPDKKYAFALAKSHYKTLIQAGVEIYEYTPGFVHAKVFVVDGYKATVGTINLDYRSFYHHFECGVYLEGVQEIKKMEADFLGTMALSQRITLEDVRKEKKFTKIVGWTMKIFAPLM</sequence>
<keyword evidence="5" id="KW-0677">Repeat</keyword>
<dbReference type="GO" id="GO:0008808">
    <property type="term" value="F:cardiolipin synthase activity"/>
    <property type="evidence" value="ECO:0007669"/>
    <property type="project" value="UniProtKB-UniRule"/>
</dbReference>
<evidence type="ECO:0000256" key="4">
    <source>
        <dbReference type="ARBA" id="ARBA00022692"/>
    </source>
</evidence>
<accession>A0A9E3ZUV0</accession>
<proteinExistence type="predicted"/>
<dbReference type="EMBL" id="JAJJVO010000153">
    <property type="protein sequence ID" value="MCC9274690.1"/>
    <property type="molecule type" value="Genomic_DNA"/>
</dbReference>
<dbReference type="EC" id="2.7.8.-" evidence="8"/>
<dbReference type="OrthoDB" id="9762009at2"/>
<evidence type="ECO:0000256" key="9">
    <source>
        <dbReference type="SAM" id="Phobius"/>
    </source>
</evidence>
<evidence type="ECO:0000256" key="3">
    <source>
        <dbReference type="ARBA" id="ARBA00022679"/>
    </source>
</evidence>
<dbReference type="GO" id="GO:0005886">
    <property type="term" value="C:plasma membrane"/>
    <property type="evidence" value="ECO:0007669"/>
    <property type="project" value="UniProtKB-SubCell"/>
</dbReference>
<protein>
    <recommendedName>
        <fullName evidence="8">Cardiolipin synthase</fullName>
        <ecNumber evidence="8">2.7.8.-</ecNumber>
    </recommendedName>
</protein>
<dbReference type="PROSITE" id="PS50035">
    <property type="entry name" value="PLD"/>
    <property type="match status" value="2"/>
</dbReference>
<evidence type="ECO:0000259" key="10">
    <source>
        <dbReference type="PROSITE" id="PS50035"/>
    </source>
</evidence>
<keyword evidence="4 9" id="KW-0812">Transmembrane</keyword>
<evidence type="ECO:0000313" key="12">
    <source>
        <dbReference type="Proteomes" id="UP000813384"/>
    </source>
</evidence>
<dbReference type="InterPro" id="IPR001736">
    <property type="entry name" value="PLipase_D/transphosphatidylase"/>
</dbReference>
<evidence type="ECO:0000256" key="7">
    <source>
        <dbReference type="ARBA" id="ARBA00023136"/>
    </source>
</evidence>
<feature type="domain" description="PLD phosphodiesterase" evidence="10">
    <location>
        <begin position="259"/>
        <end position="286"/>
    </location>
</feature>
<reference evidence="11" key="1">
    <citation type="journal article" date="2021" name="PeerJ">
        <title>Extensive microbial diversity within the chicken gut microbiome revealed by metagenomics and culture.</title>
        <authorList>
            <person name="Gilroy R."/>
            <person name="Ravi A."/>
            <person name="Getino M."/>
            <person name="Pursley I."/>
            <person name="Horton D.L."/>
            <person name="Alikhan N.F."/>
            <person name="Baker D."/>
            <person name="Gharbi K."/>
            <person name="Hall N."/>
            <person name="Watson M."/>
            <person name="Adriaenssens E.M."/>
            <person name="Foster-Nyarko E."/>
            <person name="Jarju S."/>
            <person name="Secka A."/>
            <person name="Antonio M."/>
            <person name="Oren A."/>
            <person name="Chaudhuri R.R."/>
            <person name="La Ragione R."/>
            <person name="Hildebrand F."/>
            <person name="Pallen M.J."/>
        </authorList>
    </citation>
    <scope>NUCLEOTIDE SEQUENCE</scope>
    <source>
        <strain evidence="11">150</strain>
    </source>
</reference>
<evidence type="ECO:0000256" key="2">
    <source>
        <dbReference type="ARBA" id="ARBA00022475"/>
    </source>
</evidence>
<evidence type="ECO:0000256" key="6">
    <source>
        <dbReference type="ARBA" id="ARBA00022989"/>
    </source>
</evidence>
<feature type="domain" description="PLD phosphodiesterase" evidence="10">
    <location>
        <begin position="440"/>
        <end position="467"/>
    </location>
</feature>
<feature type="transmembrane region" description="Helical" evidence="9">
    <location>
        <begin position="20"/>
        <end position="45"/>
    </location>
</feature>
<dbReference type="NCBIfam" id="TIGR04265">
    <property type="entry name" value="bac_cardiolipin"/>
    <property type="match status" value="1"/>
</dbReference>
<dbReference type="Gene3D" id="3.30.870.10">
    <property type="entry name" value="Endonuclease Chain A"/>
    <property type="match status" value="2"/>
</dbReference>
<dbReference type="InterPro" id="IPR025202">
    <property type="entry name" value="PLD-like_dom"/>
</dbReference>
<dbReference type="SUPFAM" id="SSF56024">
    <property type="entry name" value="Phospholipase D/nuclease"/>
    <property type="match status" value="2"/>
</dbReference>
<dbReference type="SMART" id="SM00155">
    <property type="entry name" value="PLDc"/>
    <property type="match status" value="2"/>
</dbReference>
<feature type="transmembrane region" description="Helical" evidence="9">
    <location>
        <begin position="81"/>
        <end position="99"/>
    </location>
</feature>
<dbReference type="Pfam" id="PF13091">
    <property type="entry name" value="PLDc_2"/>
    <property type="match status" value="2"/>
</dbReference>
<dbReference type="InterPro" id="IPR022924">
    <property type="entry name" value="Cardiolipin_synthase"/>
</dbReference>
<keyword evidence="2" id="KW-1003">Cell membrane</keyword>
<organism evidence="11 12">
    <name type="scientific">Enterococcus aquimarinus</name>
    <dbReference type="NCBI Taxonomy" id="328396"/>
    <lineage>
        <taxon>Bacteria</taxon>
        <taxon>Bacillati</taxon>
        <taxon>Bacillota</taxon>
        <taxon>Bacilli</taxon>
        <taxon>Lactobacillales</taxon>
        <taxon>Enterococcaceae</taxon>
        <taxon>Enterococcus</taxon>
    </lineage>
</organism>
<evidence type="ECO:0000256" key="8">
    <source>
        <dbReference type="NCBIfam" id="TIGR04265"/>
    </source>
</evidence>
<comment type="subcellular location">
    <subcellularLocation>
        <location evidence="1">Cell membrane</location>
    </subcellularLocation>
</comment>
<keyword evidence="7 9" id="KW-0472">Membrane</keyword>
<reference evidence="11" key="2">
    <citation type="submission" date="2021-11" db="EMBL/GenBank/DDBJ databases">
        <authorList>
            <person name="Gilroy R."/>
        </authorList>
    </citation>
    <scope>NUCLEOTIDE SEQUENCE</scope>
    <source>
        <strain evidence="11">150</strain>
    </source>
</reference>
<dbReference type="CDD" id="cd09160">
    <property type="entry name" value="PLDc_SMU_988_like_2"/>
    <property type="match status" value="1"/>
</dbReference>
<name>A0A9E3ZUV0_9ENTE</name>
<dbReference type="RefSeq" id="WP_143139452.1">
    <property type="nucleotide sequence ID" value="NZ_JBHSHF010000013.1"/>
</dbReference>
<keyword evidence="3" id="KW-0808">Transferase</keyword>
<dbReference type="PANTHER" id="PTHR21248">
    <property type="entry name" value="CARDIOLIPIN SYNTHASE"/>
    <property type="match status" value="1"/>
</dbReference>
<comment type="caution">
    <text evidence="11">The sequence shown here is derived from an EMBL/GenBank/DDBJ whole genome shotgun (WGS) entry which is preliminary data.</text>
</comment>
<evidence type="ECO:0000256" key="5">
    <source>
        <dbReference type="ARBA" id="ARBA00022737"/>
    </source>
</evidence>
<dbReference type="CDD" id="cd09154">
    <property type="entry name" value="PLDc_SMU_988_like_1"/>
    <property type="match status" value="1"/>
</dbReference>
<dbReference type="AlphaFoldDB" id="A0A9E3ZUV0"/>
<dbReference type="PANTHER" id="PTHR21248:SF22">
    <property type="entry name" value="PHOSPHOLIPASE D"/>
    <property type="match status" value="1"/>
</dbReference>
<dbReference type="GO" id="GO:0032049">
    <property type="term" value="P:cardiolipin biosynthetic process"/>
    <property type="evidence" value="ECO:0007669"/>
    <property type="project" value="UniProtKB-UniRule"/>
</dbReference>
<evidence type="ECO:0000256" key="1">
    <source>
        <dbReference type="ARBA" id="ARBA00004236"/>
    </source>
</evidence>
<keyword evidence="6 9" id="KW-1133">Transmembrane helix</keyword>
<gene>
    <name evidence="11" type="primary">cls</name>
    <name evidence="11" type="ORF">K8V42_10425</name>
</gene>
<feature type="transmembrane region" description="Helical" evidence="9">
    <location>
        <begin position="51"/>
        <end position="69"/>
    </location>
</feature>
<dbReference type="Proteomes" id="UP000813384">
    <property type="component" value="Unassembled WGS sequence"/>
</dbReference>